<feature type="domain" description="Bacterial Ig-like" evidence="7">
    <location>
        <begin position="1007"/>
        <end position="1107"/>
    </location>
</feature>
<keyword evidence="9" id="KW-1185">Reference proteome</keyword>
<dbReference type="Pfam" id="PF00353">
    <property type="entry name" value="HemolysinCabind"/>
    <property type="match status" value="3"/>
</dbReference>
<dbReference type="InterPro" id="IPR044016">
    <property type="entry name" value="Big_13"/>
</dbReference>
<reference evidence="8 9" key="1">
    <citation type="submission" date="2020-07" db="EMBL/GenBank/DDBJ databases">
        <title>Draft genome and description of Microvirga mediterraneensis Marseille-Q2068 sp. nov.</title>
        <authorList>
            <person name="Boxberger M."/>
        </authorList>
    </citation>
    <scope>NUCLEOTIDE SEQUENCE [LARGE SCALE GENOMIC DNA]</scope>
    <source>
        <strain evidence="8 9">Marseille-Q2068</strain>
    </source>
</reference>
<dbReference type="Proteomes" id="UP000572984">
    <property type="component" value="Unassembled WGS sequence"/>
</dbReference>
<dbReference type="GO" id="GO:0005509">
    <property type="term" value="F:calcium ion binding"/>
    <property type="evidence" value="ECO:0007669"/>
    <property type="project" value="InterPro"/>
</dbReference>
<dbReference type="GO" id="GO:0005615">
    <property type="term" value="C:extracellular space"/>
    <property type="evidence" value="ECO:0007669"/>
    <property type="project" value="InterPro"/>
</dbReference>
<evidence type="ECO:0000256" key="3">
    <source>
        <dbReference type="ARBA" id="ARBA00022525"/>
    </source>
</evidence>
<evidence type="ECO:0000256" key="4">
    <source>
        <dbReference type="ARBA" id="ARBA00022737"/>
    </source>
</evidence>
<dbReference type="InterPro" id="IPR050557">
    <property type="entry name" value="RTX_toxin/Mannuronan_C5-epim"/>
</dbReference>
<sequence>MAYRTIDFEGPVTDPDGSDGVVVVGGLRFAVFAEGNWSFNVSSGRLSFSEDPAYAGSQFRIEVTSVTGGALQFNDFIINYQADPYNVNGWPPSLNFGGISISDTDLLQNYYWNGQWSYKHQIDGYPMPASGVMQKLVITDNAAPESTQNPYSSFWLDNFVVDTDFPPPPTAPVVVSVSSPDANEGYKAGDVITVTVTFDQAVDVSTAGGVPTLLLETGTTDRTATYVSGGGSNTLTFAYTVQAGDTSADLDYAASNALQLNGASIKLAGNSLNATLTLPAPGAAGSLGANKAIFVDTIAPTVSITSNVAFLKAGQTATITFTFSEDPGTSFTADDLVISGGTLSGLSGSGNVRTATFTPNANNDSGSASITVTAGSYTDSAGNAGAAGDTPSITFDTKAPTLSITSDKPFLKIGETAIITFTFSEDPGGTFTWSGSSGDIVVAGGTLSALSGSGLVRTAVFTPNADTNNGSVSITVPGASYVDAAGNAGAAGTTPSLAFDTKAPAAPAVPDLSAASDSGVYNFDNITNNNTPTFFGTAGAVEGGATVILYDSQGNAIGSTTALSDGSWSVTTSVLSEGTHTITARATDAAGNNSPLSGSLSVTIDRTAPGAVTSLSFSNDTGLSSSDFVTNSATQTILGTLDRPTQAGDIVLVSLDNGLSWDFAQNIPGSTNWSLNGALLPGSNTLLVRVEDAAGNSGPVFLQDYVLDTTAPANTAVSVAFSADTGTSSADLITRTAAQTLAGTLSADLEPGDTVYVSLNNGATWTAALTNVNSRAWSLTGQTLTGSDTLIVKVTDRAGNDSVVLSRAYVLDTTPPSTTVDGVVLSADTGVSNTDLVTSVAVQTVSATLSSALAAGDVLWGSVDGGQTFANITSLVSGTFLQWTGVTLASGNNTLQFMVTDVAGNRGPVTSLTYELDTGAPAAPSLSLAIDGGLQGDGLTNSGVVTVVGLESGASWQYTTDNGQSWTTGTGTSFTLTGDALHTVSVRQTDAAGNVSPVSGALSFTLDSQPPTVAITLSSDHLAVGQSAVVTFTFSEAPVGFAAEDVTVENGTLSNLAVSATDPRVYTATLTPNGNQATSHNLITVGTGWSDAAGNAPATAVASPPYSIDTRLTDGLSVVETPVTYPDGSTGRMLTIPVVTEGRGESEGVPGYADIPLVTSGGRTMLLAQLPVGYGLQVTGPSAPKTAGSSLADLIREIQAHTQAGSTDQSQLAGGGAGFLGGLGADTPLIVQTITPTMAPGSMAAPGQPLVISGTPTLPGQPMTALVIDGSGLPSGTHLQLDNVDFAVVIGNVTLTGGAGSQVVFGDGASQHIVLGADDDTLHGGGGDDYIGSHGGNDWLYGDDGNDTVSGGEGHDWLFGGSGHDLLEGGLGHDRLEGGTGHDRLWGGSGHDTLLGGDGNDSLWGGTGHDRLDGGSGNDVLNGEAGNDRITGGLGRDKMWGGSGRDVFDFNAVQDSKVGSQRDVIYDFQSGRDRIDLRDIDANTLRKGNQKFAWTGADAPFLFSKESTHFLKAAFTGTAGELRYDRGLLMGDVDGDGRADFQIKIVGRFTFSDVIL</sequence>
<evidence type="ECO:0000313" key="9">
    <source>
        <dbReference type="Proteomes" id="UP000572984"/>
    </source>
</evidence>
<feature type="domain" description="Bacterial Ig-like" evidence="6">
    <location>
        <begin position="715"/>
        <end position="813"/>
    </location>
</feature>
<dbReference type="Pfam" id="PF19078">
    <property type="entry name" value="Big_12"/>
    <property type="match status" value="3"/>
</dbReference>
<evidence type="ECO:0000259" key="7">
    <source>
        <dbReference type="Pfam" id="PF19078"/>
    </source>
</evidence>
<dbReference type="NCBIfam" id="NF033510">
    <property type="entry name" value="Ca_tandemer"/>
    <property type="match status" value="1"/>
</dbReference>
<comment type="cofactor">
    <cofactor evidence="1">
        <name>Ca(2+)</name>
        <dbReference type="ChEBI" id="CHEBI:29108"/>
    </cofactor>
</comment>
<dbReference type="Pfam" id="PF08548">
    <property type="entry name" value="Peptidase_M10_C"/>
    <property type="match status" value="1"/>
</dbReference>
<dbReference type="Pfam" id="PF19077">
    <property type="entry name" value="Big_13"/>
    <property type="match status" value="3"/>
</dbReference>
<evidence type="ECO:0000313" key="8">
    <source>
        <dbReference type="EMBL" id="MBA1157606.1"/>
    </source>
</evidence>
<dbReference type="InterPro" id="IPR044048">
    <property type="entry name" value="Big_12"/>
</dbReference>
<dbReference type="EMBL" id="JACDXJ010000001">
    <property type="protein sequence ID" value="MBA1157606.1"/>
    <property type="molecule type" value="Genomic_DNA"/>
</dbReference>
<dbReference type="InterPro" id="IPR001343">
    <property type="entry name" value="Hemolysn_Ca-bd"/>
</dbReference>
<accession>A0A838BT38</accession>
<comment type="caution">
    <text evidence="8">The sequence shown here is derived from an EMBL/GenBank/DDBJ whole genome shotgun (WGS) entry which is preliminary data.</text>
</comment>
<evidence type="ECO:0000259" key="5">
    <source>
        <dbReference type="Pfam" id="PF08548"/>
    </source>
</evidence>
<comment type="subcellular location">
    <subcellularLocation>
        <location evidence="2">Secreted</location>
    </subcellularLocation>
</comment>
<dbReference type="RefSeq" id="WP_181053064.1">
    <property type="nucleotide sequence ID" value="NZ_JACDXJ010000001.1"/>
</dbReference>
<keyword evidence="4" id="KW-0677">Repeat</keyword>
<dbReference type="InterPro" id="IPR018511">
    <property type="entry name" value="Hemolysin-typ_Ca-bd_CS"/>
</dbReference>
<feature type="domain" description="Bacterial Ig-like" evidence="6">
    <location>
        <begin position="507"/>
        <end position="605"/>
    </location>
</feature>
<protein>
    <submittedName>
        <fullName evidence="8">M10 family metallopeptidase C-terminal domain-containing protein</fullName>
    </submittedName>
</protein>
<dbReference type="SUPFAM" id="SSF51120">
    <property type="entry name" value="beta-Roll"/>
    <property type="match status" value="2"/>
</dbReference>
<organism evidence="8 9">
    <name type="scientific">Microvirga mediterraneensis</name>
    <dbReference type="NCBI Taxonomy" id="2754695"/>
    <lineage>
        <taxon>Bacteria</taxon>
        <taxon>Pseudomonadati</taxon>
        <taxon>Pseudomonadota</taxon>
        <taxon>Alphaproteobacteria</taxon>
        <taxon>Hyphomicrobiales</taxon>
        <taxon>Methylobacteriaceae</taxon>
        <taxon>Microvirga</taxon>
    </lineage>
</organism>
<dbReference type="PROSITE" id="PS00330">
    <property type="entry name" value="HEMOLYSIN_CALCIUM"/>
    <property type="match status" value="5"/>
</dbReference>
<feature type="domain" description="Bacterial Ig-like" evidence="7">
    <location>
        <begin position="296"/>
        <end position="390"/>
    </location>
</feature>
<gene>
    <name evidence="8" type="ORF">H0S73_15920</name>
</gene>
<feature type="domain" description="Bacterial Ig-like" evidence="7">
    <location>
        <begin position="396"/>
        <end position="493"/>
    </location>
</feature>
<name>A0A838BT38_9HYPH</name>
<evidence type="ECO:0000256" key="1">
    <source>
        <dbReference type="ARBA" id="ARBA00001913"/>
    </source>
</evidence>
<dbReference type="InterPro" id="IPR011049">
    <property type="entry name" value="Serralysin-like_metalloprot_C"/>
</dbReference>
<dbReference type="InterPro" id="IPR013858">
    <property type="entry name" value="Peptidase_M10B_C"/>
</dbReference>
<evidence type="ECO:0000259" key="6">
    <source>
        <dbReference type="Pfam" id="PF19077"/>
    </source>
</evidence>
<dbReference type="Gene3D" id="2.60.40.10">
    <property type="entry name" value="Immunoglobulins"/>
    <property type="match status" value="5"/>
</dbReference>
<dbReference type="PANTHER" id="PTHR38340:SF1">
    <property type="entry name" value="S-LAYER PROTEIN"/>
    <property type="match status" value="1"/>
</dbReference>
<feature type="domain" description="Peptidase M10 serralysin C-terminal" evidence="5">
    <location>
        <begin position="1395"/>
        <end position="1555"/>
    </location>
</feature>
<dbReference type="PRINTS" id="PR00313">
    <property type="entry name" value="CABNDNGRPT"/>
</dbReference>
<evidence type="ECO:0000256" key="2">
    <source>
        <dbReference type="ARBA" id="ARBA00004613"/>
    </source>
</evidence>
<proteinExistence type="predicted"/>
<dbReference type="InterPro" id="IPR013783">
    <property type="entry name" value="Ig-like_fold"/>
</dbReference>
<dbReference type="Gene3D" id="2.150.10.10">
    <property type="entry name" value="Serralysin-like metalloprotease, C-terminal"/>
    <property type="match status" value="3"/>
</dbReference>
<dbReference type="PANTHER" id="PTHR38340">
    <property type="entry name" value="S-LAYER PROTEIN"/>
    <property type="match status" value="1"/>
</dbReference>
<keyword evidence="3" id="KW-0964">Secreted</keyword>
<feature type="domain" description="Bacterial Ig-like" evidence="6">
    <location>
        <begin position="612"/>
        <end position="701"/>
    </location>
</feature>